<feature type="compositionally biased region" description="Low complexity" evidence="1">
    <location>
        <begin position="44"/>
        <end position="53"/>
    </location>
</feature>
<feature type="compositionally biased region" description="Basic residues" evidence="1">
    <location>
        <begin position="95"/>
        <end position="114"/>
    </location>
</feature>
<feature type="compositionally biased region" description="Basic residues" evidence="1">
    <location>
        <begin position="194"/>
        <end position="221"/>
    </location>
</feature>
<evidence type="ECO:0000313" key="2">
    <source>
        <dbReference type="EMBL" id="KPV77761.1"/>
    </source>
</evidence>
<gene>
    <name evidence="2" type="ORF">RHOBADRAFT_33947</name>
</gene>
<organism evidence="2 3">
    <name type="scientific">Rhodotorula graminis (strain WP1)</name>
    <dbReference type="NCBI Taxonomy" id="578459"/>
    <lineage>
        <taxon>Eukaryota</taxon>
        <taxon>Fungi</taxon>
        <taxon>Dikarya</taxon>
        <taxon>Basidiomycota</taxon>
        <taxon>Pucciniomycotina</taxon>
        <taxon>Microbotryomycetes</taxon>
        <taxon>Sporidiobolales</taxon>
        <taxon>Sporidiobolaceae</taxon>
        <taxon>Rhodotorula</taxon>
    </lineage>
</organism>
<accession>A0A194SE62</accession>
<evidence type="ECO:0000313" key="3">
    <source>
        <dbReference type="Proteomes" id="UP000053890"/>
    </source>
</evidence>
<feature type="non-terminal residue" evidence="2">
    <location>
        <position position="1"/>
    </location>
</feature>
<dbReference type="Proteomes" id="UP000053890">
    <property type="component" value="Unassembled WGS sequence"/>
</dbReference>
<feature type="compositionally biased region" description="Basic and acidic residues" evidence="1">
    <location>
        <begin position="243"/>
        <end position="255"/>
    </location>
</feature>
<feature type="region of interest" description="Disordered" evidence="1">
    <location>
        <begin position="23"/>
        <end position="307"/>
    </location>
</feature>
<dbReference type="AlphaFoldDB" id="A0A194SE62"/>
<feature type="compositionally biased region" description="Low complexity" evidence="1">
    <location>
        <begin position="64"/>
        <end position="94"/>
    </location>
</feature>
<dbReference type="GeneID" id="28973606"/>
<sequence>LSRPERRRRPHKVRAVLIKHRTCRRPRSTPALHSTRTTSWTWTAPPSRAWSAPRARRRRRVRLDLSSPRSATPSGRRLSSPRRPTCPRARLLPRSSRRRRSAAQRTRSPRRRRLLSADARTRRREKASRPREEARATRGELARPVRLHDLGAGHLAVRHGQGRPRHQAQGRARPRRSRRRRTRGAAGLGAGRAVLRRAARRTRAGPRRRQRLLHGLGRRRQVVPPAGDHAPPRASPAPVPGDGDDRHRRPPDQRHHGPLVGRRRPRQGHGVGAVRQDHELAREGEDVAQHAGPRHRRGLDEPGRPVHQAARARQARAQEQQAVRRHPAHSVGRLLPASSCTRAKARLAVYALRCVPSRSRASSDPSDFILFSGHHIIKKLALHDACLPYEERAKPVPQADIYRCV</sequence>
<protein>
    <submittedName>
        <fullName evidence="2">Uncharacterized protein</fullName>
    </submittedName>
</protein>
<dbReference type="OrthoDB" id="432234at2759"/>
<keyword evidence="3" id="KW-1185">Reference proteome</keyword>
<dbReference type="EMBL" id="KQ474074">
    <property type="protein sequence ID" value="KPV77761.1"/>
    <property type="molecule type" value="Genomic_DNA"/>
</dbReference>
<evidence type="ECO:0000256" key="1">
    <source>
        <dbReference type="SAM" id="MobiDB-lite"/>
    </source>
</evidence>
<feature type="compositionally biased region" description="Basic and acidic residues" evidence="1">
    <location>
        <begin position="127"/>
        <end position="151"/>
    </location>
</feature>
<proteinExistence type="predicted"/>
<reference evidence="2 3" key="1">
    <citation type="journal article" date="2015" name="Front. Microbiol.">
        <title>Genome sequence of the plant growth promoting endophytic yeast Rhodotorula graminis WP1.</title>
        <authorList>
            <person name="Firrincieli A."/>
            <person name="Otillar R."/>
            <person name="Salamov A."/>
            <person name="Schmutz J."/>
            <person name="Khan Z."/>
            <person name="Redman R.S."/>
            <person name="Fleck N.D."/>
            <person name="Lindquist E."/>
            <person name="Grigoriev I.V."/>
            <person name="Doty S.L."/>
        </authorList>
    </citation>
    <scope>NUCLEOTIDE SEQUENCE [LARGE SCALE GENOMIC DNA]</scope>
    <source>
        <strain evidence="2 3">WP1</strain>
    </source>
</reference>
<feature type="non-terminal residue" evidence="2">
    <location>
        <position position="405"/>
    </location>
</feature>
<name>A0A194SE62_RHOGW</name>
<feature type="compositionally biased region" description="Polar residues" evidence="1">
    <location>
        <begin position="31"/>
        <end position="42"/>
    </location>
</feature>
<feature type="compositionally biased region" description="Basic residues" evidence="1">
    <location>
        <begin position="156"/>
        <end position="183"/>
    </location>
</feature>
<feature type="compositionally biased region" description="Basic and acidic residues" evidence="1">
    <location>
        <begin position="275"/>
        <end position="288"/>
    </location>
</feature>
<dbReference type="RefSeq" id="XP_018273810.1">
    <property type="nucleotide sequence ID" value="XM_018413157.1"/>
</dbReference>